<dbReference type="PANTHER" id="PTHR34387:SF2">
    <property type="entry name" value="SLR1258 PROTEIN"/>
    <property type="match status" value="1"/>
</dbReference>
<dbReference type="PANTHER" id="PTHR34387">
    <property type="entry name" value="SLR1258 PROTEIN"/>
    <property type="match status" value="1"/>
</dbReference>
<dbReference type="InterPro" id="IPR007497">
    <property type="entry name" value="SIMPL/DUF541"/>
</dbReference>
<dbReference type="AlphaFoldDB" id="A0A4Y6UHQ7"/>
<protein>
    <submittedName>
        <fullName evidence="2">DUF541 domain-containing protein</fullName>
    </submittedName>
</protein>
<dbReference type="KEGG" id="ssam:E3D00_05295"/>
<evidence type="ECO:0000313" key="2">
    <source>
        <dbReference type="EMBL" id="QDH17042.1"/>
    </source>
</evidence>
<feature type="signal peptide" evidence="1">
    <location>
        <begin position="1"/>
        <end position="25"/>
    </location>
</feature>
<dbReference type="InterPro" id="IPR052022">
    <property type="entry name" value="26kDa_periplasmic_antigen"/>
</dbReference>
<organism evidence="2 3">
    <name type="scientific">Swingsia samuiensis</name>
    <dbReference type="NCBI Taxonomy" id="1293412"/>
    <lineage>
        <taxon>Bacteria</taxon>
        <taxon>Pseudomonadati</taxon>
        <taxon>Pseudomonadota</taxon>
        <taxon>Alphaproteobacteria</taxon>
        <taxon>Acetobacterales</taxon>
        <taxon>Acetobacteraceae</taxon>
        <taxon>Swingsia</taxon>
    </lineage>
</organism>
<accession>A0A4Y6UHQ7</accession>
<dbReference type="OrthoDB" id="7272540at2"/>
<evidence type="ECO:0000256" key="1">
    <source>
        <dbReference type="SAM" id="SignalP"/>
    </source>
</evidence>
<name>A0A4Y6UHQ7_9PROT</name>
<evidence type="ECO:0000313" key="3">
    <source>
        <dbReference type="Proteomes" id="UP000316313"/>
    </source>
</evidence>
<dbReference type="PROSITE" id="PS51257">
    <property type="entry name" value="PROKAR_LIPOPROTEIN"/>
    <property type="match status" value="1"/>
</dbReference>
<feature type="chain" id="PRO_5021319953" evidence="1">
    <location>
        <begin position="26"/>
        <end position="234"/>
    </location>
</feature>
<dbReference type="Gene3D" id="3.30.110.170">
    <property type="entry name" value="Protein of unknown function (DUF541), domain 1"/>
    <property type="match status" value="1"/>
</dbReference>
<dbReference type="EMBL" id="CP038141">
    <property type="protein sequence ID" value="QDH17042.1"/>
    <property type="molecule type" value="Genomic_DNA"/>
</dbReference>
<dbReference type="Proteomes" id="UP000316313">
    <property type="component" value="Chromosome"/>
</dbReference>
<reference evidence="2 3" key="1">
    <citation type="submission" date="2019-03" db="EMBL/GenBank/DDBJ databases">
        <title>The complete genome sequence of Swingsia samuiensis NBRC107927(T).</title>
        <authorList>
            <person name="Chua K.-O."/>
            <person name="Chan K.-G."/>
            <person name="See-Too W.-S."/>
        </authorList>
    </citation>
    <scope>NUCLEOTIDE SEQUENCE [LARGE SCALE GENOMIC DNA]</scope>
    <source>
        <strain evidence="2 3">AH83</strain>
    </source>
</reference>
<dbReference type="Gene3D" id="3.30.70.2970">
    <property type="entry name" value="Protein of unknown function (DUF541), domain 2"/>
    <property type="match status" value="1"/>
</dbReference>
<dbReference type="RefSeq" id="WP_141460598.1">
    <property type="nucleotide sequence ID" value="NZ_CP038141.1"/>
</dbReference>
<sequence>MKRLFGVAASVVAVASCLSTQIARAADNNASSNTELTFSVSGEVRSAPTLLTAHLFAQAQRLSAVDAQKILNATIADAMKMASKQAGIDVKAGSYSISDYTPEHGHTQWTARQNIKLSGKDAVSILDLSGKLQSHGLMLEGLDWSLDAKTRDTLTQQARTQALSKVKAQAEESAKALGLHLIRLEKVDISSFQPEQPYEMLQARVGGSAMEAPQSSPESQVVKVTVNVKAILAP</sequence>
<dbReference type="GO" id="GO:0006974">
    <property type="term" value="P:DNA damage response"/>
    <property type="evidence" value="ECO:0007669"/>
    <property type="project" value="TreeGrafter"/>
</dbReference>
<keyword evidence="3" id="KW-1185">Reference proteome</keyword>
<proteinExistence type="predicted"/>
<gene>
    <name evidence="2" type="ORF">E3D00_05295</name>
</gene>
<dbReference type="Pfam" id="PF04402">
    <property type="entry name" value="SIMPL"/>
    <property type="match status" value="1"/>
</dbReference>
<keyword evidence="1" id="KW-0732">Signal</keyword>